<dbReference type="Pfam" id="PF01478">
    <property type="entry name" value="Peptidase_A24"/>
    <property type="match status" value="1"/>
</dbReference>
<dbReference type="PANTHER" id="PTHR30487:SF0">
    <property type="entry name" value="PREPILIN LEADER PEPTIDASE_N-METHYLTRANSFERASE-RELATED"/>
    <property type="match status" value="1"/>
</dbReference>
<keyword evidence="2" id="KW-1133">Transmembrane helix</keyword>
<feature type="transmembrane region" description="Helical" evidence="2">
    <location>
        <begin position="134"/>
        <end position="153"/>
    </location>
</feature>
<keyword evidence="2" id="KW-0812">Transmembrane</keyword>
<dbReference type="GO" id="GO:0005886">
    <property type="term" value="C:plasma membrane"/>
    <property type="evidence" value="ECO:0007669"/>
    <property type="project" value="TreeGrafter"/>
</dbReference>
<dbReference type="InterPro" id="IPR000045">
    <property type="entry name" value="Prepilin_IV_endopep_pep"/>
</dbReference>
<dbReference type="GO" id="GO:0006465">
    <property type="term" value="P:signal peptide processing"/>
    <property type="evidence" value="ECO:0007669"/>
    <property type="project" value="TreeGrafter"/>
</dbReference>
<dbReference type="STRING" id="1123243.SAMN02745190_01229"/>
<gene>
    <name evidence="4" type="ORF">SAMN02745190_01229</name>
</gene>
<name>A0A1M4WGY7_9FIRM</name>
<evidence type="ECO:0000313" key="5">
    <source>
        <dbReference type="Proteomes" id="UP000184404"/>
    </source>
</evidence>
<evidence type="ECO:0000256" key="2">
    <source>
        <dbReference type="SAM" id="Phobius"/>
    </source>
</evidence>
<comment type="similarity">
    <text evidence="1">Belongs to the peptidase A24 family.</text>
</comment>
<proteinExistence type="inferred from homology"/>
<feature type="domain" description="Prepilin type IV endopeptidase peptidase" evidence="3">
    <location>
        <begin position="46"/>
        <end position="148"/>
    </location>
</feature>
<protein>
    <submittedName>
        <fullName evidence="4">Leader peptidase (Prepilin peptidase) / N-methyltransferase</fullName>
    </submittedName>
</protein>
<dbReference type="InterPro" id="IPR050882">
    <property type="entry name" value="Prepilin_peptidase/N-MTase"/>
</dbReference>
<feature type="transmembrane region" description="Helical" evidence="2">
    <location>
        <begin position="41"/>
        <end position="57"/>
    </location>
</feature>
<accession>A0A1M4WGY7</accession>
<dbReference type="OrthoDB" id="9789291at2"/>
<dbReference type="AlphaFoldDB" id="A0A1M4WGY7"/>
<dbReference type="GO" id="GO:0008168">
    <property type="term" value="F:methyltransferase activity"/>
    <property type="evidence" value="ECO:0007669"/>
    <property type="project" value="UniProtKB-KW"/>
</dbReference>
<dbReference type="PANTHER" id="PTHR30487">
    <property type="entry name" value="TYPE 4 PREPILIN-LIKE PROTEINS LEADER PEPTIDE-PROCESSING ENZYME"/>
    <property type="match status" value="1"/>
</dbReference>
<feature type="transmembrane region" description="Helical" evidence="2">
    <location>
        <begin position="12"/>
        <end position="29"/>
    </location>
</feature>
<organism evidence="4 5">
    <name type="scientific">Schwartzia succinivorans DSM 10502</name>
    <dbReference type="NCBI Taxonomy" id="1123243"/>
    <lineage>
        <taxon>Bacteria</taxon>
        <taxon>Bacillati</taxon>
        <taxon>Bacillota</taxon>
        <taxon>Negativicutes</taxon>
        <taxon>Selenomonadales</taxon>
        <taxon>Selenomonadaceae</taxon>
        <taxon>Schwartzia</taxon>
    </lineage>
</organism>
<keyword evidence="2" id="KW-0472">Membrane</keyword>
<evidence type="ECO:0000313" key="4">
    <source>
        <dbReference type="EMBL" id="SHE80509.1"/>
    </source>
</evidence>
<dbReference type="Proteomes" id="UP000184404">
    <property type="component" value="Unassembled WGS sequence"/>
</dbReference>
<evidence type="ECO:0000256" key="1">
    <source>
        <dbReference type="ARBA" id="ARBA00005801"/>
    </source>
</evidence>
<feature type="transmembrane region" description="Helical" evidence="2">
    <location>
        <begin position="88"/>
        <end position="105"/>
    </location>
</feature>
<evidence type="ECO:0000259" key="3">
    <source>
        <dbReference type="Pfam" id="PF01478"/>
    </source>
</evidence>
<dbReference type="RefSeq" id="WP_072935299.1">
    <property type="nucleotide sequence ID" value="NZ_FQUG01000004.1"/>
</dbReference>
<dbReference type="EMBL" id="FQUG01000004">
    <property type="protein sequence ID" value="SHE80509.1"/>
    <property type="molecule type" value="Genomic_DNA"/>
</dbReference>
<reference evidence="4 5" key="1">
    <citation type="submission" date="2016-11" db="EMBL/GenBank/DDBJ databases">
        <authorList>
            <person name="Jaros S."/>
            <person name="Januszkiewicz K."/>
            <person name="Wedrychowicz H."/>
        </authorList>
    </citation>
    <scope>NUCLEOTIDE SEQUENCE [LARGE SCALE GENOMIC DNA]</scope>
    <source>
        <strain evidence="4 5">DSM 10502</strain>
    </source>
</reference>
<keyword evidence="5" id="KW-1185">Reference proteome</keyword>
<dbReference type="GO" id="GO:0032259">
    <property type="term" value="P:methylation"/>
    <property type="evidence" value="ECO:0007669"/>
    <property type="project" value="UniProtKB-KW"/>
</dbReference>
<keyword evidence="4" id="KW-0489">Methyltransferase</keyword>
<keyword evidence="4" id="KW-0808">Transferase</keyword>
<feature type="transmembrane region" description="Helical" evidence="2">
    <location>
        <begin position="165"/>
        <end position="187"/>
    </location>
</feature>
<sequence>MKEAELKLTRELFKRHMVWILVGTIIGRFWSACVFETPMEIIHGTVFAFFLSGIAVFDVKYGLIFDRWLLGMLGCAVLLHFMKGYDGWISSFVCAAAALALLLFLRAITRGGMGGGDIKLAFVLGFWLSWPKTLAALVFAFWLGGAAAVFLLMKMKKTMKSRIPFGPFLAAGAWLAFLYGNTVWAWIQGI</sequence>
<dbReference type="Gene3D" id="1.20.120.1220">
    <property type="match status" value="1"/>
</dbReference>
<dbReference type="GO" id="GO:0004190">
    <property type="term" value="F:aspartic-type endopeptidase activity"/>
    <property type="evidence" value="ECO:0007669"/>
    <property type="project" value="InterPro"/>
</dbReference>